<keyword evidence="3" id="KW-1185">Reference proteome</keyword>
<dbReference type="Gramene" id="TuG1812G0100000726.01.T02">
    <property type="protein sequence ID" value="TuG1812G0100000726.01.T02"/>
    <property type="gene ID" value="TuG1812G0100000726.01"/>
</dbReference>
<dbReference type="EnsemblPlants" id="TuG1812G0100000726.01.T02">
    <property type="protein sequence ID" value="TuG1812G0100000726.01.T02"/>
    <property type="gene ID" value="TuG1812G0100000726.01"/>
</dbReference>
<dbReference type="AlphaFoldDB" id="A0A8R7JVP4"/>
<evidence type="ECO:0000313" key="3">
    <source>
        <dbReference type="Proteomes" id="UP000015106"/>
    </source>
</evidence>
<dbReference type="Proteomes" id="UP000015106">
    <property type="component" value="Chromosome 1"/>
</dbReference>
<organism evidence="2 3">
    <name type="scientific">Triticum urartu</name>
    <name type="common">Red wild einkorn</name>
    <name type="synonym">Crithodium urartu</name>
    <dbReference type="NCBI Taxonomy" id="4572"/>
    <lineage>
        <taxon>Eukaryota</taxon>
        <taxon>Viridiplantae</taxon>
        <taxon>Streptophyta</taxon>
        <taxon>Embryophyta</taxon>
        <taxon>Tracheophyta</taxon>
        <taxon>Spermatophyta</taxon>
        <taxon>Magnoliopsida</taxon>
        <taxon>Liliopsida</taxon>
        <taxon>Poales</taxon>
        <taxon>Poaceae</taxon>
        <taxon>BOP clade</taxon>
        <taxon>Pooideae</taxon>
        <taxon>Triticodae</taxon>
        <taxon>Triticeae</taxon>
        <taxon>Triticinae</taxon>
        <taxon>Triticum</taxon>
    </lineage>
</organism>
<protein>
    <submittedName>
        <fullName evidence="2">Uncharacterized protein</fullName>
    </submittedName>
</protein>
<evidence type="ECO:0000256" key="1">
    <source>
        <dbReference type="SAM" id="MobiDB-lite"/>
    </source>
</evidence>
<proteinExistence type="predicted"/>
<reference evidence="3" key="1">
    <citation type="journal article" date="2013" name="Nature">
        <title>Draft genome of the wheat A-genome progenitor Triticum urartu.</title>
        <authorList>
            <person name="Ling H.Q."/>
            <person name="Zhao S."/>
            <person name="Liu D."/>
            <person name="Wang J."/>
            <person name="Sun H."/>
            <person name="Zhang C."/>
            <person name="Fan H."/>
            <person name="Li D."/>
            <person name="Dong L."/>
            <person name="Tao Y."/>
            <person name="Gao C."/>
            <person name="Wu H."/>
            <person name="Li Y."/>
            <person name="Cui Y."/>
            <person name="Guo X."/>
            <person name="Zheng S."/>
            <person name="Wang B."/>
            <person name="Yu K."/>
            <person name="Liang Q."/>
            <person name="Yang W."/>
            <person name="Lou X."/>
            <person name="Chen J."/>
            <person name="Feng M."/>
            <person name="Jian J."/>
            <person name="Zhang X."/>
            <person name="Luo G."/>
            <person name="Jiang Y."/>
            <person name="Liu J."/>
            <person name="Wang Z."/>
            <person name="Sha Y."/>
            <person name="Zhang B."/>
            <person name="Wu H."/>
            <person name="Tang D."/>
            <person name="Shen Q."/>
            <person name="Xue P."/>
            <person name="Zou S."/>
            <person name="Wang X."/>
            <person name="Liu X."/>
            <person name="Wang F."/>
            <person name="Yang Y."/>
            <person name="An X."/>
            <person name="Dong Z."/>
            <person name="Zhang K."/>
            <person name="Zhang X."/>
            <person name="Luo M.C."/>
            <person name="Dvorak J."/>
            <person name="Tong Y."/>
            <person name="Wang J."/>
            <person name="Yang H."/>
            <person name="Li Z."/>
            <person name="Wang D."/>
            <person name="Zhang A."/>
            <person name="Wang J."/>
        </authorList>
    </citation>
    <scope>NUCLEOTIDE SEQUENCE</scope>
    <source>
        <strain evidence="3">cv. G1812</strain>
    </source>
</reference>
<reference evidence="2" key="3">
    <citation type="submission" date="2022-06" db="UniProtKB">
        <authorList>
            <consortium name="EnsemblPlants"/>
        </authorList>
    </citation>
    <scope>IDENTIFICATION</scope>
</reference>
<accession>A0A8R7JVP4</accession>
<reference evidence="2" key="2">
    <citation type="submission" date="2018-03" db="EMBL/GenBank/DDBJ databases">
        <title>The Triticum urartu genome reveals the dynamic nature of wheat genome evolution.</title>
        <authorList>
            <person name="Ling H."/>
            <person name="Ma B."/>
            <person name="Shi X."/>
            <person name="Liu H."/>
            <person name="Dong L."/>
            <person name="Sun H."/>
            <person name="Cao Y."/>
            <person name="Gao Q."/>
            <person name="Zheng S."/>
            <person name="Li Y."/>
            <person name="Yu Y."/>
            <person name="Du H."/>
            <person name="Qi M."/>
            <person name="Li Y."/>
            <person name="Yu H."/>
            <person name="Cui Y."/>
            <person name="Wang N."/>
            <person name="Chen C."/>
            <person name="Wu H."/>
            <person name="Zhao Y."/>
            <person name="Zhang J."/>
            <person name="Li Y."/>
            <person name="Zhou W."/>
            <person name="Zhang B."/>
            <person name="Hu W."/>
            <person name="Eijk M."/>
            <person name="Tang J."/>
            <person name="Witsenboer H."/>
            <person name="Zhao S."/>
            <person name="Li Z."/>
            <person name="Zhang A."/>
            <person name="Wang D."/>
            <person name="Liang C."/>
        </authorList>
    </citation>
    <scope>NUCLEOTIDE SEQUENCE [LARGE SCALE GENOMIC DNA]</scope>
    <source>
        <strain evidence="2">cv. G1812</strain>
    </source>
</reference>
<sequence>MESCDELAWERDDLRKRLRDAPDLTEQVQAPQRDKKILKTNLKKAKERLSYLRRKELLTKPTRRYCAYWRRSRNIGPKGSTPPAIPPSRSASRRA</sequence>
<name>A0A8R7JVP4_TRIUA</name>
<feature type="region of interest" description="Disordered" evidence="1">
    <location>
        <begin position="71"/>
        <end position="95"/>
    </location>
</feature>
<evidence type="ECO:0000313" key="2">
    <source>
        <dbReference type="EnsemblPlants" id="TuG1812G0100000726.01.T02"/>
    </source>
</evidence>